<dbReference type="EMBL" id="CAJPVJ010001059">
    <property type="protein sequence ID" value="CAG2163988.1"/>
    <property type="molecule type" value="Genomic_DNA"/>
</dbReference>
<protein>
    <recommendedName>
        <fullName evidence="3">C2H2-type domain-containing protein</fullName>
    </recommendedName>
</protein>
<sequence length="480" mass="52892">MSMTSMSAITTTGAGAPVSKPRPKRVEVRWLESESELYLKQWQHRYHQLVGLDMNYQQMCRKSSAASDDFDDWLTGSGKTLLDLDLDFQAINTKNSNFIISNSNTSADSTTTGGHQRQTITAFDHIFWSTDDPLVKSAKNSATNKSNKRFKKSVFGLTAGPPDGQDFMGRRRRNTGANDEGMDCEEMASDGEENDSFENMRFTPIKRFANKTNNKKNNRNKNDIIFGEKERQFSIDLNKRLELLAKDQALSNTDTVTAVIDEAVLKARQPKSRQRDRTRPPRPRPPPIRRQIFKCEHSGCSYQSDRNFNFLRHKRTHRKTTPGADEAAAATANGVKVLTNLCVAAAIKSAPTPLAKVMGVQTIDIVNGNANPKLFITQTSNTSDTTSSTSSSIASALSVTTSSTGSAVDSMGSTTSADDLNALLLKTVTPMTPVAATAPTLDRLLKSCDTSEDTFKVITNNTNSCEDINNHSYHPHSCLD</sequence>
<evidence type="ECO:0000313" key="5">
    <source>
        <dbReference type="Proteomes" id="UP000728032"/>
    </source>
</evidence>
<feature type="domain" description="C2H2-type" evidence="3">
    <location>
        <begin position="293"/>
        <end position="322"/>
    </location>
</feature>
<evidence type="ECO:0000256" key="2">
    <source>
        <dbReference type="SAM" id="MobiDB-lite"/>
    </source>
</evidence>
<dbReference type="OrthoDB" id="10600586at2759"/>
<keyword evidence="1" id="KW-0862">Zinc</keyword>
<organism evidence="4">
    <name type="scientific">Oppiella nova</name>
    <dbReference type="NCBI Taxonomy" id="334625"/>
    <lineage>
        <taxon>Eukaryota</taxon>
        <taxon>Metazoa</taxon>
        <taxon>Ecdysozoa</taxon>
        <taxon>Arthropoda</taxon>
        <taxon>Chelicerata</taxon>
        <taxon>Arachnida</taxon>
        <taxon>Acari</taxon>
        <taxon>Acariformes</taxon>
        <taxon>Sarcoptiformes</taxon>
        <taxon>Oribatida</taxon>
        <taxon>Brachypylina</taxon>
        <taxon>Oppioidea</taxon>
        <taxon>Oppiidae</taxon>
        <taxon>Oppiella</taxon>
    </lineage>
</organism>
<dbReference type="InterPro" id="IPR013087">
    <property type="entry name" value="Znf_C2H2_type"/>
</dbReference>
<evidence type="ECO:0000259" key="3">
    <source>
        <dbReference type="PROSITE" id="PS50157"/>
    </source>
</evidence>
<name>A0A7R9QE48_9ACAR</name>
<feature type="region of interest" description="Disordered" evidence="2">
    <location>
        <begin position="1"/>
        <end position="23"/>
    </location>
</feature>
<evidence type="ECO:0000313" key="4">
    <source>
        <dbReference type="EMBL" id="CAD7642339.1"/>
    </source>
</evidence>
<keyword evidence="1" id="KW-0479">Metal-binding</keyword>
<reference evidence="4" key="1">
    <citation type="submission" date="2020-11" db="EMBL/GenBank/DDBJ databases">
        <authorList>
            <person name="Tran Van P."/>
        </authorList>
    </citation>
    <scope>NUCLEOTIDE SEQUENCE</scope>
</reference>
<dbReference type="GO" id="GO:0008270">
    <property type="term" value="F:zinc ion binding"/>
    <property type="evidence" value="ECO:0007669"/>
    <property type="project" value="UniProtKB-KW"/>
</dbReference>
<accession>A0A7R9QE48</accession>
<feature type="compositionally biased region" description="Acidic residues" evidence="2">
    <location>
        <begin position="180"/>
        <end position="196"/>
    </location>
</feature>
<proteinExistence type="predicted"/>
<feature type="region of interest" description="Disordered" evidence="2">
    <location>
        <begin position="266"/>
        <end position="289"/>
    </location>
</feature>
<gene>
    <name evidence="4" type="ORF">ONB1V03_LOCUS3548</name>
</gene>
<dbReference type="AlphaFoldDB" id="A0A7R9QE48"/>
<evidence type="ECO:0000256" key="1">
    <source>
        <dbReference type="PROSITE-ProRule" id="PRU00042"/>
    </source>
</evidence>
<keyword evidence="5" id="KW-1185">Reference proteome</keyword>
<dbReference type="Proteomes" id="UP000728032">
    <property type="component" value="Unassembled WGS sequence"/>
</dbReference>
<feature type="compositionally biased region" description="Low complexity" evidence="2">
    <location>
        <begin position="1"/>
        <end position="16"/>
    </location>
</feature>
<keyword evidence="1" id="KW-0863">Zinc-finger</keyword>
<feature type="region of interest" description="Disordered" evidence="2">
    <location>
        <begin position="161"/>
        <end position="196"/>
    </location>
</feature>
<dbReference type="PROSITE" id="PS50157">
    <property type="entry name" value="ZINC_FINGER_C2H2_2"/>
    <property type="match status" value="1"/>
</dbReference>
<dbReference type="EMBL" id="OC915884">
    <property type="protein sequence ID" value="CAD7642339.1"/>
    <property type="molecule type" value="Genomic_DNA"/>
</dbReference>